<dbReference type="RefSeq" id="XP_007747999.1">
    <property type="nucleotide sequence ID" value="XM_007749809.1"/>
</dbReference>
<dbReference type="InterPro" id="IPR006680">
    <property type="entry name" value="Amidohydro-rel"/>
</dbReference>
<evidence type="ECO:0000256" key="3">
    <source>
        <dbReference type="RuleBase" id="RU366045"/>
    </source>
</evidence>
<sequence>MNTSITPSNFTIDVHTHAIPSYYRDSLVGAGYNATDAEHVYVDGFLVPEFSIETYLTNRKKFGYDFSILSITCPGVSFLHGNLAAKMLSRKLNQQLFEWVKANPEDLGAFAVVPLPNVDAAIDEYCLDELKFEGVGLFTNYEGVYLGDPSFDPLFQELDQRSVTVFVHPTAPIPEVKLGANISSPVIEYPMDTTRAITNCLFRKFVQRFPNVKMIWSHGGGVLPFLADRLALQTTFPWQGGRKYEDSYRDLQSFYFDTAVTWSKPQLAALKAFVSADRLLTGTDYPYLPESYIPVAQAGIKAFSGNEGFSEEEHQKIRFRNALEIFPSIKAKFPELA</sequence>
<comment type="caution">
    <text evidence="5">The sequence shown here is derived from an EMBL/GenBank/DDBJ whole genome shotgun (WGS) entry which is preliminary data.</text>
</comment>
<dbReference type="SUPFAM" id="SSF51556">
    <property type="entry name" value="Metallo-dependent hydrolases"/>
    <property type="match status" value="1"/>
</dbReference>
<dbReference type="GO" id="GO:0016831">
    <property type="term" value="F:carboxy-lyase activity"/>
    <property type="evidence" value="ECO:0007669"/>
    <property type="project" value="UniProtKB-KW"/>
</dbReference>
<keyword evidence="2 3" id="KW-0456">Lyase</keyword>
<evidence type="ECO:0000313" key="6">
    <source>
        <dbReference type="Proteomes" id="UP000019471"/>
    </source>
</evidence>
<name>W9WJ10_9EURO</name>
<organism evidence="5 6">
    <name type="scientific">Cladophialophora psammophila CBS 110553</name>
    <dbReference type="NCBI Taxonomy" id="1182543"/>
    <lineage>
        <taxon>Eukaryota</taxon>
        <taxon>Fungi</taxon>
        <taxon>Dikarya</taxon>
        <taxon>Ascomycota</taxon>
        <taxon>Pezizomycotina</taxon>
        <taxon>Eurotiomycetes</taxon>
        <taxon>Chaetothyriomycetidae</taxon>
        <taxon>Chaetothyriales</taxon>
        <taxon>Herpotrichiellaceae</taxon>
        <taxon>Cladophialophora</taxon>
    </lineage>
</organism>
<dbReference type="GeneID" id="19193926"/>
<evidence type="ECO:0000256" key="2">
    <source>
        <dbReference type="ARBA" id="ARBA00023239"/>
    </source>
</evidence>
<dbReference type="EMBL" id="AMGX01000015">
    <property type="protein sequence ID" value="EXJ67883.1"/>
    <property type="molecule type" value="Genomic_DNA"/>
</dbReference>
<dbReference type="HOGENOM" id="CLU_039329_2_1_1"/>
<evidence type="ECO:0000313" key="5">
    <source>
        <dbReference type="EMBL" id="EXJ67883.1"/>
    </source>
</evidence>
<dbReference type="Gene3D" id="3.20.20.140">
    <property type="entry name" value="Metal-dependent hydrolases"/>
    <property type="match status" value="1"/>
</dbReference>
<dbReference type="GO" id="GO:0016787">
    <property type="term" value="F:hydrolase activity"/>
    <property type="evidence" value="ECO:0007669"/>
    <property type="project" value="InterPro"/>
</dbReference>
<evidence type="ECO:0000259" key="4">
    <source>
        <dbReference type="Pfam" id="PF04909"/>
    </source>
</evidence>
<keyword evidence="1 3" id="KW-0210">Decarboxylase</keyword>
<protein>
    <recommendedName>
        <fullName evidence="4">Amidohydrolase-related domain-containing protein</fullName>
    </recommendedName>
</protein>
<evidence type="ECO:0000256" key="1">
    <source>
        <dbReference type="ARBA" id="ARBA00022793"/>
    </source>
</evidence>
<dbReference type="PANTHER" id="PTHR21240:SF28">
    <property type="entry name" value="ISO-OROTATE DECARBOXYLASE (EUROFUNG)"/>
    <property type="match status" value="1"/>
</dbReference>
<dbReference type="OrthoDB" id="2832284at2759"/>
<dbReference type="eggNOG" id="KOG4245">
    <property type="taxonomic scope" value="Eukaryota"/>
</dbReference>
<dbReference type="Pfam" id="PF04909">
    <property type="entry name" value="Amidohydro_2"/>
    <property type="match status" value="1"/>
</dbReference>
<comment type="similarity">
    <text evidence="3">Belongs to the metallo-dependent hydrolases superfamily.</text>
</comment>
<keyword evidence="6" id="KW-1185">Reference proteome</keyword>
<dbReference type="Proteomes" id="UP000019471">
    <property type="component" value="Unassembled WGS sequence"/>
</dbReference>
<dbReference type="GO" id="GO:0005737">
    <property type="term" value="C:cytoplasm"/>
    <property type="evidence" value="ECO:0007669"/>
    <property type="project" value="TreeGrafter"/>
</dbReference>
<gene>
    <name evidence="5" type="ORF">A1O5_09230</name>
</gene>
<dbReference type="GO" id="GO:0019748">
    <property type="term" value="P:secondary metabolic process"/>
    <property type="evidence" value="ECO:0007669"/>
    <property type="project" value="TreeGrafter"/>
</dbReference>
<proteinExistence type="inferred from homology"/>
<accession>W9WJ10</accession>
<reference evidence="5 6" key="1">
    <citation type="submission" date="2013-03" db="EMBL/GenBank/DDBJ databases">
        <title>The Genome Sequence of Cladophialophora psammophila CBS 110553.</title>
        <authorList>
            <consortium name="The Broad Institute Genomics Platform"/>
            <person name="Cuomo C."/>
            <person name="de Hoog S."/>
            <person name="Gorbushina A."/>
            <person name="Walker B."/>
            <person name="Young S.K."/>
            <person name="Zeng Q."/>
            <person name="Gargeya S."/>
            <person name="Fitzgerald M."/>
            <person name="Haas B."/>
            <person name="Abouelleil A."/>
            <person name="Allen A.W."/>
            <person name="Alvarado L."/>
            <person name="Arachchi H.M."/>
            <person name="Berlin A.M."/>
            <person name="Chapman S.B."/>
            <person name="Gainer-Dewar J."/>
            <person name="Goldberg J."/>
            <person name="Griggs A."/>
            <person name="Gujja S."/>
            <person name="Hansen M."/>
            <person name="Howarth C."/>
            <person name="Imamovic A."/>
            <person name="Ireland A."/>
            <person name="Larimer J."/>
            <person name="McCowan C."/>
            <person name="Murphy C."/>
            <person name="Pearson M."/>
            <person name="Poon T.W."/>
            <person name="Priest M."/>
            <person name="Roberts A."/>
            <person name="Saif S."/>
            <person name="Shea T."/>
            <person name="Sisk P."/>
            <person name="Sykes S."/>
            <person name="Wortman J."/>
            <person name="Nusbaum C."/>
            <person name="Birren B."/>
        </authorList>
    </citation>
    <scope>NUCLEOTIDE SEQUENCE [LARGE SCALE GENOMIC DNA]</scope>
    <source>
        <strain evidence="5 6">CBS 110553</strain>
    </source>
</reference>
<dbReference type="PANTHER" id="PTHR21240">
    <property type="entry name" value="2-AMINO-3-CARBOXYLMUCONATE-6-SEMIALDEHYDE DECARBOXYLASE"/>
    <property type="match status" value="1"/>
</dbReference>
<dbReference type="InterPro" id="IPR032466">
    <property type="entry name" value="Metal_Hydrolase"/>
</dbReference>
<dbReference type="STRING" id="1182543.W9WJ10"/>
<dbReference type="AlphaFoldDB" id="W9WJ10"/>
<dbReference type="InterPro" id="IPR032465">
    <property type="entry name" value="ACMSD"/>
</dbReference>
<feature type="domain" description="Amidohydrolase-related" evidence="4">
    <location>
        <begin position="12"/>
        <end position="327"/>
    </location>
</feature>